<keyword evidence="7 9" id="KW-0413">Isomerase</keyword>
<evidence type="ECO:0000256" key="2">
    <source>
        <dbReference type="ARBA" id="ARBA00004496"/>
    </source>
</evidence>
<dbReference type="AlphaFoldDB" id="A0A972JC68"/>
<dbReference type="Pfam" id="PF00254">
    <property type="entry name" value="FKBP_C"/>
    <property type="match status" value="1"/>
</dbReference>
<dbReference type="Proteomes" id="UP000599523">
    <property type="component" value="Unassembled WGS sequence"/>
</dbReference>
<feature type="domain" description="PPIase FKBP-type" evidence="11">
    <location>
        <begin position="7"/>
        <end position="101"/>
    </location>
</feature>
<dbReference type="GO" id="GO:0005737">
    <property type="term" value="C:cytoplasm"/>
    <property type="evidence" value="ECO:0007669"/>
    <property type="project" value="UniProtKB-SubCell"/>
</dbReference>
<dbReference type="RefSeq" id="WP_168989501.1">
    <property type="nucleotide sequence ID" value="NZ_CAWPHM010000072.1"/>
</dbReference>
<dbReference type="PROSITE" id="PS50059">
    <property type="entry name" value="FKBP_PPIASE"/>
    <property type="match status" value="1"/>
</dbReference>
<name>A0A972JC68_9RHOO</name>
<evidence type="ECO:0000259" key="11">
    <source>
        <dbReference type="PROSITE" id="PS50059"/>
    </source>
</evidence>
<reference evidence="12" key="1">
    <citation type="submission" date="2019-12" db="EMBL/GenBank/DDBJ databases">
        <title>Comparative genomics gives insights into the taxonomy of the Azoarcus-Aromatoleum group and reveals separate origins of nif in the plant-associated Azoarcus and non-plant-associated Aromatoleum sub-groups.</title>
        <authorList>
            <person name="Lafos M."/>
            <person name="Maluk M."/>
            <person name="Batista M."/>
            <person name="Junghare M."/>
            <person name="Carmona M."/>
            <person name="Faoro H."/>
            <person name="Cruz L.M."/>
            <person name="Battistoni F."/>
            <person name="De Souza E."/>
            <person name="Pedrosa F."/>
            <person name="Chen W.-M."/>
            <person name="Poole P.S."/>
            <person name="Dixon R.A."/>
            <person name="James E.K."/>
        </authorList>
    </citation>
    <scope>NUCLEOTIDE SEQUENCE</scope>
    <source>
        <strain evidence="12">NSC3</strain>
    </source>
</reference>
<comment type="caution">
    <text evidence="12">The sequence shown here is derived from an EMBL/GenBank/DDBJ whole genome shotgun (WGS) entry which is preliminary data.</text>
</comment>
<evidence type="ECO:0000313" key="12">
    <source>
        <dbReference type="EMBL" id="NMG04868.1"/>
    </source>
</evidence>
<evidence type="ECO:0000256" key="8">
    <source>
        <dbReference type="ARBA" id="ARBA00037071"/>
    </source>
</evidence>
<protein>
    <recommendedName>
        <fullName evidence="10">Peptidyl-prolyl cis-trans isomerase</fullName>
        <ecNumber evidence="10">5.2.1.8</ecNumber>
    </recommendedName>
</protein>
<dbReference type="Gene3D" id="3.10.50.40">
    <property type="match status" value="1"/>
</dbReference>
<comment type="catalytic activity">
    <reaction evidence="1 9 10">
        <text>[protein]-peptidylproline (omega=180) = [protein]-peptidylproline (omega=0)</text>
        <dbReference type="Rhea" id="RHEA:16237"/>
        <dbReference type="Rhea" id="RHEA-COMP:10747"/>
        <dbReference type="Rhea" id="RHEA-COMP:10748"/>
        <dbReference type="ChEBI" id="CHEBI:83833"/>
        <dbReference type="ChEBI" id="CHEBI:83834"/>
        <dbReference type="EC" id="5.2.1.8"/>
    </reaction>
</comment>
<keyword evidence="4" id="KW-0963">Cytoplasm</keyword>
<evidence type="ECO:0000256" key="4">
    <source>
        <dbReference type="ARBA" id="ARBA00022490"/>
    </source>
</evidence>
<comment type="subcellular location">
    <subcellularLocation>
        <location evidence="2">Cytoplasm</location>
    </subcellularLocation>
</comment>
<evidence type="ECO:0000313" key="13">
    <source>
        <dbReference type="Proteomes" id="UP000599523"/>
    </source>
</evidence>
<evidence type="ECO:0000256" key="6">
    <source>
        <dbReference type="ARBA" id="ARBA00023186"/>
    </source>
</evidence>
<keyword evidence="6" id="KW-0143">Chaperone</keyword>
<dbReference type="EMBL" id="WTVM01000165">
    <property type="protein sequence ID" value="NMG04868.1"/>
    <property type="molecule type" value="Genomic_DNA"/>
</dbReference>
<evidence type="ECO:0000256" key="3">
    <source>
        <dbReference type="ARBA" id="ARBA00006577"/>
    </source>
</evidence>
<sequence length="164" mass="17693">MPTIQFDAEVTASFTMHDADGSLVASSELDGPMVFVVGKGSVLPAIEEAVLGHYAGDRLEFEVPPERAFGLHRPELVFESPRANLPSGMAVKPGAQLFSGMGDRPKFSLRVVKETENGVLLDGNHPLAGRTLRISLHVTNVRRLAAMESMLDQSICLKRGDPTP</sequence>
<comment type="similarity">
    <text evidence="3 10">Belongs to the FKBP-type PPIase family.</text>
</comment>
<dbReference type="InterPro" id="IPR001179">
    <property type="entry name" value="PPIase_FKBP_dom"/>
</dbReference>
<evidence type="ECO:0000256" key="1">
    <source>
        <dbReference type="ARBA" id="ARBA00000971"/>
    </source>
</evidence>
<keyword evidence="13" id="KW-1185">Reference proteome</keyword>
<evidence type="ECO:0000256" key="9">
    <source>
        <dbReference type="PROSITE-ProRule" id="PRU00277"/>
    </source>
</evidence>
<gene>
    <name evidence="12" type="ORF">GPA21_18100</name>
</gene>
<dbReference type="InterPro" id="IPR046357">
    <property type="entry name" value="PPIase_dom_sf"/>
</dbReference>
<dbReference type="EC" id="5.2.1.8" evidence="10"/>
<keyword evidence="5 9" id="KW-0697">Rotamase</keyword>
<dbReference type="GO" id="GO:0042026">
    <property type="term" value="P:protein refolding"/>
    <property type="evidence" value="ECO:0007669"/>
    <property type="project" value="UniProtKB-ARBA"/>
</dbReference>
<evidence type="ECO:0000256" key="7">
    <source>
        <dbReference type="ARBA" id="ARBA00023235"/>
    </source>
</evidence>
<dbReference type="GO" id="GO:0003755">
    <property type="term" value="F:peptidyl-prolyl cis-trans isomerase activity"/>
    <property type="evidence" value="ECO:0007669"/>
    <property type="project" value="UniProtKB-UniRule"/>
</dbReference>
<organism evidence="12 13">
    <name type="scientific">Azoarcus taiwanensis</name>
    <dbReference type="NCBI Taxonomy" id="666964"/>
    <lineage>
        <taxon>Bacteria</taxon>
        <taxon>Pseudomonadati</taxon>
        <taxon>Pseudomonadota</taxon>
        <taxon>Betaproteobacteria</taxon>
        <taxon>Rhodocyclales</taxon>
        <taxon>Zoogloeaceae</taxon>
        <taxon>Azoarcus</taxon>
    </lineage>
</organism>
<proteinExistence type="inferred from homology"/>
<dbReference type="SUPFAM" id="SSF54534">
    <property type="entry name" value="FKBP-like"/>
    <property type="match status" value="1"/>
</dbReference>
<dbReference type="PANTHER" id="PTHR47861">
    <property type="entry name" value="FKBP-TYPE PEPTIDYL-PROLYL CIS-TRANS ISOMERASE SLYD"/>
    <property type="match status" value="1"/>
</dbReference>
<evidence type="ECO:0000256" key="10">
    <source>
        <dbReference type="RuleBase" id="RU003915"/>
    </source>
</evidence>
<dbReference type="PANTHER" id="PTHR47861:SF3">
    <property type="entry name" value="FKBP-TYPE PEPTIDYL-PROLYL CIS-TRANS ISOMERASE SLYD"/>
    <property type="match status" value="1"/>
</dbReference>
<accession>A0A972JC68</accession>
<evidence type="ECO:0000256" key="5">
    <source>
        <dbReference type="ARBA" id="ARBA00023110"/>
    </source>
</evidence>
<comment type="function">
    <text evidence="8">Also involved in hydrogenase metallocenter assembly, probably by participating in the nickel insertion step. This function in hydrogenase biosynthesis requires chaperone activity and the presence of the metal-binding domain, but not PPIase activity.</text>
</comment>